<evidence type="ECO:0000313" key="4">
    <source>
        <dbReference type="Proteomes" id="UP000636010"/>
    </source>
</evidence>
<dbReference type="Pfam" id="PF00534">
    <property type="entry name" value="Glycos_transf_1"/>
    <property type="match status" value="1"/>
</dbReference>
<evidence type="ECO:0000313" key="3">
    <source>
        <dbReference type="EMBL" id="GGC28340.1"/>
    </source>
</evidence>
<dbReference type="InterPro" id="IPR001296">
    <property type="entry name" value="Glyco_trans_1"/>
</dbReference>
<dbReference type="PANTHER" id="PTHR45947:SF3">
    <property type="entry name" value="SULFOQUINOVOSYL TRANSFERASE SQD2"/>
    <property type="match status" value="1"/>
</dbReference>
<accession>A0ABQ1LQX0</accession>
<dbReference type="InterPro" id="IPR028098">
    <property type="entry name" value="Glyco_trans_4-like_N"/>
</dbReference>
<evidence type="ECO:0000259" key="1">
    <source>
        <dbReference type="Pfam" id="PF00534"/>
    </source>
</evidence>
<keyword evidence="4" id="KW-1185">Reference proteome</keyword>
<dbReference type="Proteomes" id="UP000636010">
    <property type="component" value="Unassembled WGS sequence"/>
</dbReference>
<feature type="domain" description="Glycosyl transferase family 1" evidence="1">
    <location>
        <begin position="196"/>
        <end position="360"/>
    </location>
</feature>
<proteinExistence type="predicted"/>
<evidence type="ECO:0000259" key="2">
    <source>
        <dbReference type="Pfam" id="PF13439"/>
    </source>
</evidence>
<evidence type="ECO:0008006" key="5">
    <source>
        <dbReference type="Google" id="ProtNLM"/>
    </source>
</evidence>
<name>A0ABQ1LQX0_9BACT</name>
<reference evidence="4" key="1">
    <citation type="journal article" date="2019" name="Int. J. Syst. Evol. Microbiol.">
        <title>The Global Catalogue of Microorganisms (GCM) 10K type strain sequencing project: providing services to taxonomists for standard genome sequencing and annotation.</title>
        <authorList>
            <consortium name="The Broad Institute Genomics Platform"/>
            <consortium name="The Broad Institute Genome Sequencing Center for Infectious Disease"/>
            <person name="Wu L."/>
            <person name="Ma J."/>
        </authorList>
    </citation>
    <scope>NUCLEOTIDE SEQUENCE [LARGE SCALE GENOMIC DNA]</scope>
    <source>
        <strain evidence="4">CGMCC 1.10832</strain>
    </source>
</reference>
<dbReference type="SUPFAM" id="SSF53756">
    <property type="entry name" value="UDP-Glycosyltransferase/glycogen phosphorylase"/>
    <property type="match status" value="1"/>
</dbReference>
<dbReference type="RefSeq" id="WP_188461300.1">
    <property type="nucleotide sequence ID" value="NZ_BAABHU010000003.1"/>
</dbReference>
<dbReference type="Pfam" id="PF13439">
    <property type="entry name" value="Glyco_transf_4"/>
    <property type="match status" value="1"/>
</dbReference>
<gene>
    <name evidence="3" type="ORF">GCM10011506_12140</name>
</gene>
<organism evidence="3 4">
    <name type="scientific">Marivirga lumbricoides</name>
    <dbReference type="NCBI Taxonomy" id="1046115"/>
    <lineage>
        <taxon>Bacteria</taxon>
        <taxon>Pseudomonadati</taxon>
        <taxon>Bacteroidota</taxon>
        <taxon>Cytophagia</taxon>
        <taxon>Cytophagales</taxon>
        <taxon>Marivirgaceae</taxon>
        <taxon>Marivirga</taxon>
    </lineage>
</organism>
<dbReference type="Gene3D" id="3.40.50.2000">
    <property type="entry name" value="Glycogen Phosphorylase B"/>
    <property type="match status" value="2"/>
</dbReference>
<comment type="caution">
    <text evidence="3">The sequence shown here is derived from an EMBL/GenBank/DDBJ whole genome shotgun (WGS) entry which is preliminary data.</text>
</comment>
<dbReference type="CDD" id="cd03801">
    <property type="entry name" value="GT4_PimA-like"/>
    <property type="match status" value="1"/>
</dbReference>
<feature type="domain" description="Glycosyltransferase subfamily 4-like N-terminal" evidence="2">
    <location>
        <begin position="22"/>
        <end position="184"/>
    </location>
</feature>
<dbReference type="InterPro" id="IPR050194">
    <property type="entry name" value="Glycosyltransferase_grp1"/>
</dbReference>
<dbReference type="PANTHER" id="PTHR45947">
    <property type="entry name" value="SULFOQUINOVOSYL TRANSFERASE SQD2"/>
    <property type="match status" value="1"/>
</dbReference>
<protein>
    <recommendedName>
        <fullName evidence="5">Glycosyltransferase family 1 protein</fullName>
    </recommendedName>
</protein>
<dbReference type="EMBL" id="BMEC01000003">
    <property type="protein sequence ID" value="GGC28340.1"/>
    <property type="molecule type" value="Genomic_DNA"/>
</dbReference>
<sequence>MAITRQKSLNKILFVQDSLGTGGAERSNANLWYYLRDQGIEIKILVLEHRSVGIENEIIATGFDVVFLDKQNPLKTAKKIARYITSFQPDLVHSVLFKATLRARLAKLFTKFILLESLVNCTYDPSRLKDENIAAYKLTAYRLLDKFTAHLFGDFYIPITNTVRIHYQDYLGLSSKKMQVIFRGRSKNTFNKLEERKRIAKELGLSTNKLWLIQVGRQEFQKGHIHTLKALFILPDDVKDRMEVLFLGREGNASASLKTFLKENELGVSYHFLGHRKDVPKMMKASDIFLFPSLYEGLGGSLIEAQSASLPVICSDIPVLNEVAEKSKNALMFEAGNEQELAKKIQELVEKPEVRKEMGNHSLGRFNKHFQIDKIHEEMVEFYQSVLAARDRD</sequence>